<proteinExistence type="predicted"/>
<reference evidence="1" key="1">
    <citation type="journal article" date="2014" name="Int. J. Syst. Evol. Microbiol.">
        <title>Complete genome sequence of Corynebacterium casei LMG S-19264T (=DSM 44701T), isolated from a smear-ripened cheese.</title>
        <authorList>
            <consortium name="US DOE Joint Genome Institute (JGI-PGF)"/>
            <person name="Walter F."/>
            <person name="Albersmeier A."/>
            <person name="Kalinowski J."/>
            <person name="Ruckert C."/>
        </authorList>
    </citation>
    <scope>NUCLEOTIDE SEQUENCE</scope>
    <source>
        <strain evidence="1">JCM 3090</strain>
    </source>
</reference>
<protein>
    <submittedName>
        <fullName evidence="1">Uncharacterized protein</fullName>
    </submittedName>
</protein>
<reference evidence="1" key="2">
    <citation type="submission" date="2020-09" db="EMBL/GenBank/DDBJ databases">
        <authorList>
            <person name="Sun Q."/>
            <person name="Ohkuma M."/>
        </authorList>
    </citation>
    <scope>NUCLEOTIDE SEQUENCE</scope>
    <source>
        <strain evidence="1">JCM 3090</strain>
    </source>
</reference>
<name>A0A8J3B5Q7_9ACTN</name>
<dbReference type="AlphaFoldDB" id="A0A8J3B5Q7"/>
<evidence type="ECO:0000313" key="2">
    <source>
        <dbReference type="Proteomes" id="UP000649739"/>
    </source>
</evidence>
<organism evidence="1 2">
    <name type="scientific">Pilimelia anulata</name>
    <dbReference type="NCBI Taxonomy" id="53371"/>
    <lineage>
        <taxon>Bacteria</taxon>
        <taxon>Bacillati</taxon>
        <taxon>Actinomycetota</taxon>
        <taxon>Actinomycetes</taxon>
        <taxon>Micromonosporales</taxon>
        <taxon>Micromonosporaceae</taxon>
        <taxon>Pilimelia</taxon>
    </lineage>
</organism>
<gene>
    <name evidence="1" type="ORF">GCM10010123_29310</name>
</gene>
<comment type="caution">
    <text evidence="1">The sequence shown here is derived from an EMBL/GenBank/DDBJ whole genome shotgun (WGS) entry which is preliminary data.</text>
</comment>
<sequence>MSTAEGSAPDVAALDALPTEELRQRAFARARQRVDLRFFWSVIQHLPHAAAVEDLDGSLGAYGATVDDAVAMWREFHGHGYGASEPLLRAAFIEYLRGGDPG</sequence>
<dbReference type="EMBL" id="BMQB01000006">
    <property type="protein sequence ID" value="GGJ97415.1"/>
    <property type="molecule type" value="Genomic_DNA"/>
</dbReference>
<evidence type="ECO:0000313" key="1">
    <source>
        <dbReference type="EMBL" id="GGJ97415.1"/>
    </source>
</evidence>
<dbReference type="Proteomes" id="UP000649739">
    <property type="component" value="Unassembled WGS sequence"/>
</dbReference>
<keyword evidence="2" id="KW-1185">Reference proteome</keyword>
<accession>A0A8J3B5Q7</accession>
<dbReference type="RefSeq" id="WP_189170712.1">
    <property type="nucleotide sequence ID" value="NZ_BMQB01000006.1"/>
</dbReference>